<dbReference type="InterPro" id="IPR026250">
    <property type="entry name" value="ITPRIP-like"/>
</dbReference>
<dbReference type="PANTHER" id="PTHR10656:SF40">
    <property type="entry name" value="INOSITOL 1,4,5-TRISPHOSPHATE RECEPTOR-INTERACTING PROTEIN-LIKE 1"/>
    <property type="match status" value="1"/>
</dbReference>
<comment type="similarity">
    <text evidence="2">Belongs to the ITPRIP family.</text>
</comment>
<keyword evidence="4" id="KW-0732">Signal</keyword>
<evidence type="ECO:0000256" key="3">
    <source>
        <dbReference type="ARBA" id="ARBA00022692"/>
    </source>
</evidence>
<keyword evidence="6" id="KW-0472">Membrane</keyword>
<dbReference type="PANTHER" id="PTHR10656">
    <property type="entry name" value="CELL FATE DETERMINING PROTEIN MAB21-RELATED"/>
    <property type="match status" value="1"/>
</dbReference>
<dbReference type="InterPro" id="IPR046906">
    <property type="entry name" value="Mab-21_HhH/H2TH-like"/>
</dbReference>
<dbReference type="Proteomes" id="UP000525416">
    <property type="component" value="Unassembled WGS sequence"/>
</dbReference>
<organism evidence="8 9">
    <name type="scientific">Rynchops niger</name>
    <name type="common">Black skimmer</name>
    <dbReference type="NCBI Taxonomy" id="227184"/>
    <lineage>
        <taxon>Eukaryota</taxon>
        <taxon>Metazoa</taxon>
        <taxon>Chordata</taxon>
        <taxon>Craniata</taxon>
        <taxon>Vertebrata</taxon>
        <taxon>Euteleostomi</taxon>
        <taxon>Archelosauria</taxon>
        <taxon>Archosauria</taxon>
        <taxon>Dinosauria</taxon>
        <taxon>Saurischia</taxon>
        <taxon>Theropoda</taxon>
        <taxon>Coelurosauria</taxon>
        <taxon>Aves</taxon>
        <taxon>Neognathae</taxon>
        <taxon>Neoaves</taxon>
        <taxon>Charadriiformes</taxon>
        <taxon>Laridae</taxon>
        <taxon>Rynchops</taxon>
    </lineage>
</organism>
<evidence type="ECO:0000256" key="6">
    <source>
        <dbReference type="ARBA" id="ARBA00023136"/>
    </source>
</evidence>
<comment type="subcellular location">
    <subcellularLocation>
        <location evidence="1">Membrane</location>
        <topology evidence="1">Single-pass type I membrane protein</topology>
    </subcellularLocation>
</comment>
<proteinExistence type="inferred from homology"/>
<keyword evidence="9" id="KW-1185">Reference proteome</keyword>
<feature type="non-terminal residue" evidence="8">
    <location>
        <position position="1"/>
    </location>
</feature>
<evidence type="ECO:0000256" key="2">
    <source>
        <dbReference type="ARBA" id="ARBA00005554"/>
    </source>
</evidence>
<feature type="non-terminal residue" evidence="8">
    <location>
        <position position="376"/>
    </location>
</feature>
<dbReference type="PRINTS" id="PR02107">
    <property type="entry name" value="INOS145TPRIP"/>
</dbReference>
<accession>A0A7L1KIY3</accession>
<comment type="caution">
    <text evidence="8">The sequence shown here is derived from an EMBL/GenBank/DDBJ whole genome shotgun (WGS) entry which is preliminary data.</text>
</comment>
<dbReference type="AlphaFoldDB" id="A0A7L1KIY3"/>
<keyword evidence="3" id="KW-0812">Transmembrane</keyword>
<gene>
    <name evidence="8" type="primary">Itpripl1_4</name>
    <name evidence="8" type="ORF">RYNNIG_R02027</name>
</gene>
<evidence type="ECO:0000256" key="5">
    <source>
        <dbReference type="ARBA" id="ARBA00022989"/>
    </source>
</evidence>
<dbReference type="Gene3D" id="1.10.1410.40">
    <property type="match status" value="1"/>
</dbReference>
<evidence type="ECO:0000259" key="7">
    <source>
        <dbReference type="Pfam" id="PF20266"/>
    </source>
</evidence>
<dbReference type="OrthoDB" id="9034619at2759"/>
<evidence type="ECO:0000256" key="4">
    <source>
        <dbReference type="ARBA" id="ARBA00022729"/>
    </source>
</evidence>
<name>A0A7L1KIY3_RYNNI</name>
<evidence type="ECO:0000256" key="1">
    <source>
        <dbReference type="ARBA" id="ARBA00004479"/>
    </source>
</evidence>
<dbReference type="SMART" id="SM01265">
    <property type="entry name" value="Mab-21"/>
    <property type="match status" value="1"/>
</dbReference>
<sequence>EGESEGGDSDDKGRLVTDYAKRIRWAVQSMAKRSRVVEELVTDLLTVLQERLSNSFFPVLQPAIGVGSAFEGWSPHGHDSVFCLLVPIKPPGGHAFHLELGAEGDMPAKDSCVRVELECTCTRDQGVENVLCFLHQREEALSRNQVSSLLGTLCTGSYLDIEKIARWFQKLVRSAWREMPQSHLYTMKVLPSSRSCKLQVTNASGRSLFIEMMFGVQRGNSDIFLSSQTKEATFTPSTTWAETYDVAEVKFFRHMAMQAPRDTSHLKCLQLCTGSLVGTGFSSDVLKTVVMHLLNTIPLSSWSSREFLVRLQDITWYLHGCLEEKRLDHFFLGNENMPEGIVLPPAFHAAEPINLFHRLLQDPAAHAKALRDFEEV</sequence>
<dbReference type="GO" id="GO:0016020">
    <property type="term" value="C:membrane"/>
    <property type="evidence" value="ECO:0007669"/>
    <property type="project" value="UniProtKB-SubCell"/>
</dbReference>
<reference evidence="8 9" key="1">
    <citation type="submission" date="2019-09" db="EMBL/GenBank/DDBJ databases">
        <title>Bird 10,000 Genomes (B10K) Project - Family phase.</title>
        <authorList>
            <person name="Zhang G."/>
        </authorList>
    </citation>
    <scope>NUCLEOTIDE SEQUENCE [LARGE SCALE GENOMIC DNA]</scope>
    <source>
        <strain evidence="8">B10K-DU-002-16</strain>
        <tissue evidence="8">Muscle</tissue>
    </source>
</reference>
<feature type="domain" description="Mab-21-like HhH/H2TH-like" evidence="7">
    <location>
        <begin position="281"/>
        <end position="337"/>
    </location>
</feature>
<dbReference type="Pfam" id="PF20266">
    <property type="entry name" value="Mab-21_C"/>
    <property type="match status" value="1"/>
</dbReference>
<keyword evidence="5" id="KW-1133">Transmembrane helix</keyword>
<evidence type="ECO:0000313" key="9">
    <source>
        <dbReference type="Proteomes" id="UP000525416"/>
    </source>
</evidence>
<evidence type="ECO:0000313" key="8">
    <source>
        <dbReference type="EMBL" id="NXN62360.1"/>
    </source>
</evidence>
<protein>
    <submittedName>
        <fullName evidence="8">IPIL1 protein</fullName>
    </submittedName>
</protein>
<dbReference type="InterPro" id="IPR024810">
    <property type="entry name" value="MAB21L/cGLR"/>
</dbReference>
<dbReference type="EMBL" id="VXBH01009940">
    <property type="protein sequence ID" value="NXN62360.1"/>
    <property type="molecule type" value="Genomic_DNA"/>
</dbReference>